<feature type="domain" description="WHIM1" evidence="4">
    <location>
        <begin position="516"/>
        <end position="548"/>
    </location>
</feature>
<dbReference type="Proteomes" id="UP000298416">
    <property type="component" value="Unassembled WGS sequence"/>
</dbReference>
<evidence type="ECO:0000256" key="1">
    <source>
        <dbReference type="ARBA" id="ARBA00004123"/>
    </source>
</evidence>
<protein>
    <recommendedName>
        <fullName evidence="4">WHIM1 domain-containing protein</fullName>
    </recommendedName>
</protein>
<evidence type="ECO:0000313" key="6">
    <source>
        <dbReference type="Proteomes" id="UP000298416"/>
    </source>
</evidence>
<dbReference type="PANTHER" id="PTHR36968">
    <property type="entry name" value="HOMEOBOX-DDT DOMAIN PROTEIN RLT2"/>
    <property type="match status" value="1"/>
</dbReference>
<evidence type="ECO:0000256" key="2">
    <source>
        <dbReference type="ARBA" id="ARBA00023242"/>
    </source>
</evidence>
<feature type="compositionally biased region" description="Acidic residues" evidence="3">
    <location>
        <begin position="461"/>
        <end position="473"/>
    </location>
</feature>
<evidence type="ECO:0000259" key="4">
    <source>
        <dbReference type="Pfam" id="PF15612"/>
    </source>
</evidence>
<feature type="region of interest" description="Disordered" evidence="3">
    <location>
        <begin position="1"/>
        <end position="40"/>
    </location>
</feature>
<sequence>MVNKKGKKIRQKCNQEFGNGEGIHNSRSRASDEKTKSKRNQHAFMNENDCRHRLQELLYSPEDIFAKIFRKDGPALGDEFGPLPSNAFPGAPRMFHLEEIRHHKRRKVLMHAMSDYETCCEGSPHAQRYGMGKGPMTTHGGPGKKYGMGKGLMNKDSVRRHKYGIGKGLVICTNPGSRDSEYSSCSSGSVIQKKKKQVQPKESILKKLANRERARKAALRCRKVVEPQKIQKRKKPRKDKCELALEDVKCIENTEFEMLLDDEELELRELQVGPNPLSCSTHFTTSGSHGCSLCKGPFHSLPYFHLLPKFPPSSVAMKLPFLNIMVYSLEFWQKSLNLLTWIEILCQVLTAAGFCSKLNMTRKAACCKEGNVMDKYGLSPRTLKGELFSILLTQGSNGLEVSELAKSSSIVDLNLTDTFQNLENLIISALSNDITLFERISLSGYCLRIHTVEKESADFPSDSEDLGCGDDVSEVTGGNYASDSDYESRDTSLSKSDASKSHTNLLTVYNEIDESHPGELWLLGLMEGEYSDLSIDEKLNALTALIDLIGAGFSIGMEVPLTSSAECPPNINRYGCGAKLKRSMVKSVPLGSCDLQRSSGLDINTPEPIDSLVLMSKIDGMEKQMNMKNIADQTEADEFLHPMQSIYLGSDRRLCILCLSTLDQRSAREARLLASLEQREAILNQMMSSAPTDNRSSLGEMQNELPASIDIAVVEAGIKGEKLFENYDNSQAFDAQIWKSFYSELNSVKNGQKAYLDSLRRCDRCQDLYWRDEKHCRFCHMTFELDFDIEERYAIHSVTCQAKINVRRCRRQKVLPSQLQALKAAIYAIEVGRHD</sequence>
<dbReference type="PANTHER" id="PTHR36968:SF8">
    <property type="entry name" value="HOMEOBOX-DDT DOMAIN PROTEIN RLT3 ISOFORM X1"/>
    <property type="match status" value="1"/>
</dbReference>
<dbReference type="AlphaFoldDB" id="A0A8X8YAU8"/>
<reference evidence="5" key="2">
    <citation type="submission" date="2020-08" db="EMBL/GenBank/DDBJ databases">
        <title>Plant Genome Project.</title>
        <authorList>
            <person name="Zhang R.-G."/>
        </authorList>
    </citation>
    <scope>NUCLEOTIDE SEQUENCE</scope>
    <source>
        <strain evidence="5">Huo1</strain>
        <tissue evidence="5">Leaf</tissue>
    </source>
</reference>
<evidence type="ECO:0000313" key="5">
    <source>
        <dbReference type="EMBL" id="KAG6427237.1"/>
    </source>
</evidence>
<proteinExistence type="predicted"/>
<feature type="compositionally biased region" description="Basic residues" evidence="3">
    <location>
        <begin position="1"/>
        <end position="11"/>
    </location>
</feature>
<accession>A0A8X8YAU8</accession>
<keyword evidence="2" id="KW-0539">Nucleus</keyword>
<feature type="compositionally biased region" description="Basic and acidic residues" evidence="3">
    <location>
        <begin position="486"/>
        <end position="497"/>
    </location>
</feature>
<comment type="subcellular location">
    <subcellularLocation>
        <location evidence="1">Nucleus</location>
    </subcellularLocation>
</comment>
<keyword evidence="6" id="KW-1185">Reference proteome</keyword>
<reference evidence="5" key="1">
    <citation type="submission" date="2018-01" db="EMBL/GenBank/DDBJ databases">
        <authorList>
            <person name="Mao J.F."/>
        </authorList>
    </citation>
    <scope>NUCLEOTIDE SEQUENCE</scope>
    <source>
        <strain evidence="5">Huo1</strain>
        <tissue evidence="5">Leaf</tissue>
    </source>
</reference>
<comment type="caution">
    <text evidence="5">The sequence shown here is derived from an EMBL/GenBank/DDBJ whole genome shotgun (WGS) entry which is preliminary data.</text>
</comment>
<dbReference type="InterPro" id="IPR028942">
    <property type="entry name" value="WHIM1_dom"/>
</dbReference>
<dbReference type="InterPro" id="IPR044977">
    <property type="entry name" value="RLT1-3"/>
</dbReference>
<dbReference type="EMBL" id="PNBA02000004">
    <property type="protein sequence ID" value="KAG6427237.1"/>
    <property type="molecule type" value="Genomic_DNA"/>
</dbReference>
<organism evidence="5">
    <name type="scientific">Salvia splendens</name>
    <name type="common">Scarlet sage</name>
    <dbReference type="NCBI Taxonomy" id="180675"/>
    <lineage>
        <taxon>Eukaryota</taxon>
        <taxon>Viridiplantae</taxon>
        <taxon>Streptophyta</taxon>
        <taxon>Embryophyta</taxon>
        <taxon>Tracheophyta</taxon>
        <taxon>Spermatophyta</taxon>
        <taxon>Magnoliopsida</taxon>
        <taxon>eudicotyledons</taxon>
        <taxon>Gunneridae</taxon>
        <taxon>Pentapetalae</taxon>
        <taxon>asterids</taxon>
        <taxon>lamiids</taxon>
        <taxon>Lamiales</taxon>
        <taxon>Lamiaceae</taxon>
        <taxon>Nepetoideae</taxon>
        <taxon>Mentheae</taxon>
        <taxon>Salviinae</taxon>
        <taxon>Salvia</taxon>
        <taxon>Salvia subgen. Calosphace</taxon>
        <taxon>core Calosphace</taxon>
    </lineage>
</organism>
<gene>
    <name evidence="5" type="ORF">SASPL_111479</name>
</gene>
<feature type="region of interest" description="Disordered" evidence="3">
    <location>
        <begin position="458"/>
        <end position="497"/>
    </location>
</feature>
<name>A0A8X8YAU8_SALSN</name>
<dbReference type="GO" id="GO:0006357">
    <property type="term" value="P:regulation of transcription by RNA polymerase II"/>
    <property type="evidence" value="ECO:0007669"/>
    <property type="project" value="InterPro"/>
</dbReference>
<evidence type="ECO:0000256" key="3">
    <source>
        <dbReference type="SAM" id="MobiDB-lite"/>
    </source>
</evidence>
<dbReference type="GO" id="GO:0005634">
    <property type="term" value="C:nucleus"/>
    <property type="evidence" value="ECO:0007669"/>
    <property type="project" value="UniProtKB-SubCell"/>
</dbReference>
<dbReference type="Pfam" id="PF15612">
    <property type="entry name" value="WHIM1"/>
    <property type="match status" value="1"/>
</dbReference>